<gene>
    <name evidence="1" type="ordered locus">Deima_2309</name>
</gene>
<sequence length="135" mass="15522">MPHRSHISYRSRASVYGIFDDLEHVRDFTQHLLDLGLGDEQVQVLMGEDGARELDRDGQHHGLIRRLIRYVQSITDEREHVETYVHALLQGRYVVSVLLPPRRQDALQQVAGAFRACHGHFVNHYGVFVVQQLSA</sequence>
<evidence type="ECO:0000313" key="2">
    <source>
        <dbReference type="Proteomes" id="UP000008635"/>
    </source>
</evidence>
<protein>
    <submittedName>
        <fullName evidence="1">Uncharacterized protein</fullName>
    </submittedName>
</protein>
<accession>E8UA58</accession>
<dbReference type="OrthoDB" id="66900at2"/>
<dbReference type="RefSeq" id="WP_013557452.1">
    <property type="nucleotide sequence ID" value="NC_014958.1"/>
</dbReference>
<dbReference type="AlphaFoldDB" id="E8UA58"/>
<dbReference type="EMBL" id="CP002454">
    <property type="protein sequence ID" value="ADV67947.1"/>
    <property type="molecule type" value="Genomic_DNA"/>
</dbReference>
<dbReference type="KEGG" id="dmr:Deima_2309"/>
<keyword evidence="2" id="KW-1185">Reference proteome</keyword>
<proteinExistence type="predicted"/>
<dbReference type="HOGENOM" id="CLU_1882328_0_0_0"/>
<organism evidence="1 2">
    <name type="scientific">Deinococcus maricopensis (strain DSM 21211 / LMG 22137 / NRRL B-23946 / LB-34)</name>
    <dbReference type="NCBI Taxonomy" id="709986"/>
    <lineage>
        <taxon>Bacteria</taxon>
        <taxon>Thermotogati</taxon>
        <taxon>Deinococcota</taxon>
        <taxon>Deinococci</taxon>
        <taxon>Deinococcales</taxon>
        <taxon>Deinococcaceae</taxon>
        <taxon>Deinococcus</taxon>
    </lineage>
</organism>
<reference evidence="2" key="2">
    <citation type="submission" date="2011-01" db="EMBL/GenBank/DDBJ databases">
        <title>The complete genome of Deinococcus maricopensis DSM 21211.</title>
        <authorList>
            <consortium name="US DOE Joint Genome Institute (JGI-PGF)"/>
            <person name="Lucas S."/>
            <person name="Copeland A."/>
            <person name="Lapidus A."/>
            <person name="Goodwin L."/>
            <person name="Pitluck S."/>
            <person name="Kyrpides N."/>
            <person name="Mavromatis K."/>
            <person name="Pagani I."/>
            <person name="Ivanova N."/>
            <person name="Ovchinnikova G."/>
            <person name="Zeytun A."/>
            <person name="Detter J.C."/>
            <person name="Han C."/>
            <person name="Land M."/>
            <person name="Hauser L."/>
            <person name="Markowitz V."/>
            <person name="Cheng J.-F."/>
            <person name="Hugenholtz P."/>
            <person name="Woyke T."/>
            <person name="Wu D."/>
            <person name="Pukall R."/>
            <person name="Gehrich-Schroeter G."/>
            <person name="Brambilla E."/>
            <person name="Klenk H.-P."/>
            <person name="Eisen J.A."/>
        </authorList>
    </citation>
    <scope>NUCLEOTIDE SEQUENCE [LARGE SCALE GENOMIC DNA]</scope>
    <source>
        <strain evidence="2">DSM 21211 / LMG 22137 / NRRL B-23946 / LB-34</strain>
    </source>
</reference>
<evidence type="ECO:0000313" key="1">
    <source>
        <dbReference type="EMBL" id="ADV67947.1"/>
    </source>
</evidence>
<name>E8UA58_DEIML</name>
<reference evidence="1 2" key="1">
    <citation type="journal article" date="2011" name="Stand. Genomic Sci.">
        <title>Complete genome sequence of Deinococcus maricopensis type strain (LB-34).</title>
        <authorList>
            <person name="Pukall R."/>
            <person name="Zeytun A."/>
            <person name="Lucas S."/>
            <person name="Lapidus A."/>
            <person name="Hammon N."/>
            <person name="Deshpande S."/>
            <person name="Nolan M."/>
            <person name="Cheng J.F."/>
            <person name="Pitluck S."/>
            <person name="Liolios K."/>
            <person name="Pagani I."/>
            <person name="Mikhailova N."/>
            <person name="Ivanova N."/>
            <person name="Mavromatis K."/>
            <person name="Pati A."/>
            <person name="Tapia R."/>
            <person name="Han C."/>
            <person name="Goodwin L."/>
            <person name="Chen A."/>
            <person name="Palaniappan K."/>
            <person name="Land M."/>
            <person name="Hauser L."/>
            <person name="Chang Y.J."/>
            <person name="Jeffries C.D."/>
            <person name="Brambilla E.M."/>
            <person name="Rohde M."/>
            <person name="Goker M."/>
            <person name="Detter J.C."/>
            <person name="Woyke T."/>
            <person name="Bristow J."/>
            <person name="Eisen J.A."/>
            <person name="Markowitz V."/>
            <person name="Hugenholtz P."/>
            <person name="Kyrpides N.C."/>
            <person name="Klenk H.P."/>
        </authorList>
    </citation>
    <scope>NUCLEOTIDE SEQUENCE [LARGE SCALE GENOMIC DNA]</scope>
    <source>
        <strain evidence="2">DSM 21211 / LMG 22137 / NRRL B-23946 / LB-34</strain>
    </source>
</reference>
<dbReference type="Proteomes" id="UP000008635">
    <property type="component" value="Chromosome"/>
</dbReference>